<organism evidence="2 3">
    <name type="scientific">Gilvimarinus xylanilyticus</name>
    <dbReference type="NCBI Taxonomy" id="2944139"/>
    <lineage>
        <taxon>Bacteria</taxon>
        <taxon>Pseudomonadati</taxon>
        <taxon>Pseudomonadota</taxon>
        <taxon>Gammaproteobacteria</taxon>
        <taxon>Cellvibrionales</taxon>
        <taxon>Cellvibrionaceae</taxon>
        <taxon>Gilvimarinus</taxon>
    </lineage>
</organism>
<comment type="caution">
    <text evidence="2">The sequence shown here is derived from an EMBL/GenBank/DDBJ whole genome shotgun (WGS) entry which is preliminary data.</text>
</comment>
<protein>
    <submittedName>
        <fullName evidence="2">DUF2214 family protein</fullName>
    </submittedName>
</protein>
<dbReference type="AlphaFoldDB" id="A0A9X2KSF5"/>
<dbReference type="InterPro" id="IPR018706">
    <property type="entry name" value="DUF2214_membrane"/>
</dbReference>
<evidence type="ECO:0000313" key="3">
    <source>
        <dbReference type="Proteomes" id="UP001139319"/>
    </source>
</evidence>
<keyword evidence="3" id="KW-1185">Reference proteome</keyword>
<name>A0A9X2KSF5_9GAMM</name>
<dbReference type="RefSeq" id="WP_253966063.1">
    <property type="nucleotide sequence ID" value="NZ_JAMFTH010000001.1"/>
</dbReference>
<reference evidence="2" key="1">
    <citation type="submission" date="2022-05" db="EMBL/GenBank/DDBJ databases">
        <authorList>
            <person name="Sun H.-N."/>
        </authorList>
    </citation>
    <scope>NUCLEOTIDE SEQUENCE</scope>
    <source>
        <strain evidence="2">HB14</strain>
    </source>
</reference>
<keyword evidence="1" id="KW-0472">Membrane</keyword>
<dbReference type="Pfam" id="PF09980">
    <property type="entry name" value="DUF2214"/>
    <property type="match status" value="1"/>
</dbReference>
<accession>A0A9X2KSF5</accession>
<reference evidence="2" key="2">
    <citation type="submission" date="2023-01" db="EMBL/GenBank/DDBJ databases">
        <title>Gilvimarinus xylanilyticus HB14 isolated from Caulerpa lentillifera aquaculture base in Hainan, China.</title>
        <authorList>
            <person name="Zhang Y.-J."/>
        </authorList>
    </citation>
    <scope>NUCLEOTIDE SEQUENCE</scope>
    <source>
        <strain evidence="2">HB14</strain>
    </source>
</reference>
<keyword evidence="1" id="KW-0812">Transmembrane</keyword>
<feature type="transmembrane region" description="Helical" evidence="1">
    <location>
        <begin position="40"/>
        <end position="64"/>
    </location>
</feature>
<keyword evidence="1" id="KW-1133">Transmembrane helix</keyword>
<dbReference type="Proteomes" id="UP001139319">
    <property type="component" value="Unassembled WGS sequence"/>
</dbReference>
<sequence length="147" mass="16053">MADSLISYFHYLGFMTLYAAMVAQHLLFKPSLSPAQVRQIARLDGVYGAAALVVLTTGLIKVFALGTPVQFYLSNGFFHAKVTLFVLVGLLSIWPTLKFLAARKQAQASPPQDRIELPGKIVVLQRAQLAGLALIPLLAALMVRYPI</sequence>
<proteinExistence type="predicted"/>
<feature type="transmembrane region" description="Helical" evidence="1">
    <location>
        <begin position="6"/>
        <end position="28"/>
    </location>
</feature>
<evidence type="ECO:0000256" key="1">
    <source>
        <dbReference type="SAM" id="Phobius"/>
    </source>
</evidence>
<gene>
    <name evidence="2" type="ORF">M6D89_00465</name>
</gene>
<feature type="transmembrane region" description="Helical" evidence="1">
    <location>
        <begin position="84"/>
        <end position="102"/>
    </location>
</feature>
<evidence type="ECO:0000313" key="2">
    <source>
        <dbReference type="EMBL" id="MCP8897763.1"/>
    </source>
</evidence>
<feature type="transmembrane region" description="Helical" evidence="1">
    <location>
        <begin position="123"/>
        <end position="143"/>
    </location>
</feature>
<dbReference type="EMBL" id="JAMFTH010000001">
    <property type="protein sequence ID" value="MCP8897763.1"/>
    <property type="molecule type" value="Genomic_DNA"/>
</dbReference>